<gene>
    <name evidence="1" type="ORF">H8E23_00920</name>
</gene>
<evidence type="ECO:0008006" key="3">
    <source>
        <dbReference type="Google" id="ProtNLM"/>
    </source>
</evidence>
<dbReference type="Proteomes" id="UP000603434">
    <property type="component" value="Unassembled WGS sequence"/>
</dbReference>
<reference evidence="1 2" key="1">
    <citation type="submission" date="2020-08" db="EMBL/GenBank/DDBJ databases">
        <title>Bridging the membrane lipid divide: bacteria of the FCB group superphylum have the potential to synthesize archaeal ether lipids.</title>
        <authorList>
            <person name="Villanueva L."/>
            <person name="Von Meijenfeldt F.A.B."/>
            <person name="Westbye A.B."/>
            <person name="Yadav S."/>
            <person name="Hopmans E.C."/>
            <person name="Dutilh B.E."/>
            <person name="Sinninghe Damste J.S."/>
        </authorList>
    </citation>
    <scope>NUCLEOTIDE SEQUENCE [LARGE SCALE GENOMIC DNA]</scope>
    <source>
        <strain evidence="1">NIOZ-UU30</strain>
    </source>
</reference>
<sequence length="272" mass="31464">MKRILGRLLWVLVIPGLIAGCATMQSRWAATESADTITAYEDFLNKFPEGDLANQARARLKELYEQRDWKEAEAQNTISAYEDFLKRYTLGILADDARLRIEKLDFEQAQAKDTISAYDGFLQRYPQGIFADEARSRREKLYVIRSASEWGAIMYPKSNTNIRAKRSAASKLKGQLKAGRPVKVDFLQGAWYAVFQVTAKQQNEKMALGYVYAPLLIDKSESNFPGSTDYEEKSAKKIRILLKYPKKRRYGFRKSIRRQHLGLFFRSWFIRS</sequence>
<dbReference type="Gene3D" id="1.25.40.10">
    <property type="entry name" value="Tetratricopeptide repeat domain"/>
    <property type="match status" value="1"/>
</dbReference>
<evidence type="ECO:0000313" key="2">
    <source>
        <dbReference type="Proteomes" id="UP000603434"/>
    </source>
</evidence>
<dbReference type="PROSITE" id="PS51257">
    <property type="entry name" value="PROKAR_LIPOPROTEIN"/>
    <property type="match status" value="1"/>
</dbReference>
<proteinExistence type="predicted"/>
<organism evidence="1 2">
    <name type="scientific">Candidatus Desulfatibia profunda</name>
    <dbReference type="NCBI Taxonomy" id="2841695"/>
    <lineage>
        <taxon>Bacteria</taxon>
        <taxon>Pseudomonadati</taxon>
        <taxon>Thermodesulfobacteriota</taxon>
        <taxon>Desulfobacteria</taxon>
        <taxon>Desulfobacterales</taxon>
        <taxon>Desulfobacterales incertae sedis</taxon>
        <taxon>Candidatus Desulfatibia</taxon>
    </lineage>
</organism>
<comment type="caution">
    <text evidence="1">The sequence shown here is derived from an EMBL/GenBank/DDBJ whole genome shotgun (WGS) entry which is preliminary data.</text>
</comment>
<accession>A0A8J6TG28</accession>
<evidence type="ECO:0000313" key="1">
    <source>
        <dbReference type="EMBL" id="MBC8359945.1"/>
    </source>
</evidence>
<dbReference type="EMBL" id="JACNJH010000046">
    <property type="protein sequence ID" value="MBC8359945.1"/>
    <property type="molecule type" value="Genomic_DNA"/>
</dbReference>
<dbReference type="InterPro" id="IPR011990">
    <property type="entry name" value="TPR-like_helical_dom_sf"/>
</dbReference>
<name>A0A8J6TG28_9BACT</name>
<protein>
    <recommendedName>
        <fullName evidence="3">Outer membrane protein assembly factor BamD</fullName>
    </recommendedName>
</protein>
<dbReference type="AlphaFoldDB" id="A0A8J6TG28"/>